<evidence type="ECO:0000313" key="3">
    <source>
        <dbReference type="Proteomes" id="UP000324897"/>
    </source>
</evidence>
<dbReference type="OrthoDB" id="1106899at2759"/>
<feature type="non-terminal residue" evidence="2">
    <location>
        <position position="1"/>
    </location>
</feature>
<name>A0A5J9WLB3_9POAL</name>
<feature type="compositionally biased region" description="Pro residues" evidence="1">
    <location>
        <begin position="1"/>
        <end position="11"/>
    </location>
</feature>
<protein>
    <submittedName>
        <fullName evidence="2">Uncharacterized protein</fullName>
    </submittedName>
</protein>
<accession>A0A5J9WLB3</accession>
<feature type="region of interest" description="Disordered" evidence="1">
    <location>
        <begin position="1"/>
        <end position="38"/>
    </location>
</feature>
<comment type="caution">
    <text evidence="2">The sequence shown here is derived from an EMBL/GenBank/DDBJ whole genome shotgun (WGS) entry which is preliminary data.</text>
</comment>
<dbReference type="Proteomes" id="UP000324897">
    <property type="component" value="Chromosome 6"/>
</dbReference>
<sequence length="352" mass="39146">MPIPAPHPNPTPLIATQTTLPRTNSSAPSEEDHDRTRSLKRLQQLVTHATPSSSQGPTPSRGEPALFNLLLKVADPLGNAVPIAKETPRADLNNIWMGRAREIDEYMDVAVKLFGILGVLRTESRICEIIQRIGHASAWNMLNPRNINLDPYYAAIRINIDVNLPLKDKIILSVAGMGNMPIWIHYEKVRRVCTFCARLFHNAEHCPNRLHIIATTRRNPGFGFFSLGMINDFYIPWDLVRNQIDELLRLTTPPSQALNAIREAFEASTQVESTGHRDDMVLDQMGASNTHPQQQSDPAVPQPMQGVVPAGYTTQHSADPSSAPSYSSYRDYLHSGSPCNSAIANADYWRSS</sequence>
<evidence type="ECO:0000256" key="1">
    <source>
        <dbReference type="SAM" id="MobiDB-lite"/>
    </source>
</evidence>
<feature type="compositionally biased region" description="Low complexity" evidence="1">
    <location>
        <begin position="317"/>
        <end position="330"/>
    </location>
</feature>
<feature type="compositionally biased region" description="Polar residues" evidence="1">
    <location>
        <begin position="287"/>
        <end position="297"/>
    </location>
</feature>
<gene>
    <name evidence="2" type="ORF">EJB05_00016</name>
</gene>
<feature type="region of interest" description="Disordered" evidence="1">
    <location>
        <begin position="287"/>
        <end position="330"/>
    </location>
</feature>
<dbReference type="AlphaFoldDB" id="A0A5J9WLB3"/>
<dbReference type="Gramene" id="TVU48745">
    <property type="protein sequence ID" value="TVU48745"/>
    <property type="gene ID" value="EJB05_00016"/>
</dbReference>
<keyword evidence="3" id="KW-1185">Reference proteome</keyword>
<reference evidence="2 3" key="1">
    <citation type="journal article" date="2019" name="Sci. Rep.">
        <title>A high-quality genome of Eragrostis curvula grass provides insights into Poaceae evolution and supports new strategies to enhance forage quality.</title>
        <authorList>
            <person name="Carballo J."/>
            <person name="Santos B.A.C.M."/>
            <person name="Zappacosta D."/>
            <person name="Garbus I."/>
            <person name="Selva J.P."/>
            <person name="Gallo C.A."/>
            <person name="Diaz A."/>
            <person name="Albertini E."/>
            <person name="Caccamo M."/>
            <person name="Echenique V."/>
        </authorList>
    </citation>
    <scope>NUCLEOTIDE SEQUENCE [LARGE SCALE GENOMIC DNA]</scope>
    <source>
        <strain evidence="3">cv. Victoria</strain>
        <tissue evidence="2">Leaf</tissue>
    </source>
</reference>
<organism evidence="2 3">
    <name type="scientific">Eragrostis curvula</name>
    <name type="common">weeping love grass</name>
    <dbReference type="NCBI Taxonomy" id="38414"/>
    <lineage>
        <taxon>Eukaryota</taxon>
        <taxon>Viridiplantae</taxon>
        <taxon>Streptophyta</taxon>
        <taxon>Embryophyta</taxon>
        <taxon>Tracheophyta</taxon>
        <taxon>Spermatophyta</taxon>
        <taxon>Magnoliopsida</taxon>
        <taxon>Liliopsida</taxon>
        <taxon>Poales</taxon>
        <taxon>Poaceae</taxon>
        <taxon>PACMAD clade</taxon>
        <taxon>Chloridoideae</taxon>
        <taxon>Eragrostideae</taxon>
        <taxon>Eragrostidinae</taxon>
        <taxon>Eragrostis</taxon>
    </lineage>
</organism>
<evidence type="ECO:0000313" key="2">
    <source>
        <dbReference type="EMBL" id="TVU48745.1"/>
    </source>
</evidence>
<feature type="compositionally biased region" description="Polar residues" evidence="1">
    <location>
        <begin position="14"/>
        <end position="28"/>
    </location>
</feature>
<dbReference type="EMBL" id="RWGY01000002">
    <property type="protein sequence ID" value="TVU48745.1"/>
    <property type="molecule type" value="Genomic_DNA"/>
</dbReference>
<proteinExistence type="predicted"/>